<evidence type="ECO:0000256" key="4">
    <source>
        <dbReference type="ARBA" id="ARBA00007450"/>
    </source>
</evidence>
<dbReference type="KEGG" id="bgt:106069521"/>
<dbReference type="STRING" id="6526.A0A2C9LPA3"/>
<dbReference type="GO" id="GO:0051301">
    <property type="term" value="P:cell division"/>
    <property type="evidence" value="ECO:0007669"/>
    <property type="project" value="UniProtKB-KW"/>
</dbReference>
<dbReference type="InterPro" id="IPR037679">
    <property type="entry name" value="Apc5"/>
</dbReference>
<keyword evidence="10" id="KW-0498">Mitosis</keyword>
<comment type="subcellular location">
    <subcellularLocation>
        <location evidence="2">Cytoplasm</location>
        <location evidence="2">Cytoskeleton</location>
        <location evidence="2">Spindle</location>
    </subcellularLocation>
    <subcellularLocation>
        <location evidence="1">Nucleus</location>
    </subcellularLocation>
</comment>
<keyword evidence="9" id="KW-0677">Repeat</keyword>
<protein>
    <recommendedName>
        <fullName evidence="5">Anaphase-promoting complex subunit 5</fullName>
    </recommendedName>
</protein>
<evidence type="ECO:0000259" key="17">
    <source>
        <dbReference type="Pfam" id="PF21371"/>
    </source>
</evidence>
<evidence type="ECO:0000256" key="6">
    <source>
        <dbReference type="ARBA" id="ARBA00022490"/>
    </source>
</evidence>
<evidence type="ECO:0000256" key="1">
    <source>
        <dbReference type="ARBA" id="ARBA00004123"/>
    </source>
</evidence>
<evidence type="ECO:0000256" key="8">
    <source>
        <dbReference type="ARBA" id="ARBA00022618"/>
    </source>
</evidence>
<gene>
    <name evidence="18" type="primary">106069521</name>
</gene>
<dbReference type="OrthoDB" id="2504561at2759"/>
<dbReference type="PANTHER" id="PTHR12830:SF9">
    <property type="entry name" value="ANAPHASE-PROMOTING COMPLEX SUBUNIT 5"/>
    <property type="match status" value="1"/>
</dbReference>
<keyword evidence="6" id="KW-0963">Cytoplasm</keyword>
<feature type="domain" description="Anaphase-promoting complex subunit 5 N-terminal" evidence="17">
    <location>
        <begin position="60"/>
        <end position="175"/>
    </location>
</feature>
<reference evidence="18" key="1">
    <citation type="submission" date="2020-05" db="UniProtKB">
        <authorList>
            <consortium name="EnsemblMetazoa"/>
        </authorList>
    </citation>
    <scope>IDENTIFICATION</scope>
    <source>
        <strain evidence="18">BB02</strain>
    </source>
</reference>
<evidence type="ECO:0000313" key="18">
    <source>
        <dbReference type="EnsemblMetazoa" id="BGLB033274-PA"/>
    </source>
</evidence>
<keyword evidence="13" id="KW-0206">Cytoskeleton</keyword>
<evidence type="ECO:0000256" key="10">
    <source>
        <dbReference type="ARBA" id="ARBA00022776"/>
    </source>
</evidence>
<evidence type="ECO:0000256" key="15">
    <source>
        <dbReference type="ARBA" id="ARBA00023306"/>
    </source>
</evidence>
<dbReference type="Pfam" id="PF21371">
    <property type="entry name" value="Apc5_N"/>
    <property type="match status" value="1"/>
</dbReference>
<dbReference type="EnsemblMetazoa" id="BGLB033274-RA">
    <property type="protein sequence ID" value="BGLB033274-PA"/>
    <property type="gene ID" value="BGLB033274"/>
</dbReference>
<dbReference type="Pfam" id="PF12862">
    <property type="entry name" value="ANAPC5"/>
    <property type="match status" value="2"/>
</dbReference>
<comment type="pathway">
    <text evidence="3">Protein modification; protein ubiquitination.</text>
</comment>
<keyword evidence="15" id="KW-0131">Cell cycle</keyword>
<evidence type="ECO:0000256" key="3">
    <source>
        <dbReference type="ARBA" id="ARBA00004906"/>
    </source>
</evidence>
<dbReference type="AlphaFoldDB" id="A0A2C9LPA3"/>
<dbReference type="GO" id="GO:0045842">
    <property type="term" value="P:positive regulation of mitotic metaphase/anaphase transition"/>
    <property type="evidence" value="ECO:0007669"/>
    <property type="project" value="TreeGrafter"/>
</dbReference>
<evidence type="ECO:0000259" key="16">
    <source>
        <dbReference type="Pfam" id="PF12862"/>
    </source>
</evidence>
<feature type="domain" description="Anaphase-promoting complex subunit 5" evidence="16">
    <location>
        <begin position="268"/>
        <end position="369"/>
    </location>
</feature>
<name>A0A2C9LPA3_BIOGL</name>
<evidence type="ECO:0000256" key="11">
    <source>
        <dbReference type="ARBA" id="ARBA00022786"/>
    </source>
</evidence>
<dbReference type="InterPro" id="IPR026000">
    <property type="entry name" value="Apc5_dom"/>
</dbReference>
<evidence type="ECO:0000256" key="7">
    <source>
        <dbReference type="ARBA" id="ARBA00022553"/>
    </source>
</evidence>
<dbReference type="InterPro" id="IPR048968">
    <property type="entry name" value="Apc5_N"/>
</dbReference>
<dbReference type="CDD" id="cd16270">
    <property type="entry name" value="Apc5_N"/>
    <property type="match status" value="1"/>
</dbReference>
<dbReference type="Proteomes" id="UP000076420">
    <property type="component" value="Unassembled WGS sequence"/>
</dbReference>
<dbReference type="PANTHER" id="PTHR12830">
    <property type="entry name" value="ANAPHASE-PROMOTING COMPLEX SUBUNIT 5"/>
    <property type="match status" value="1"/>
</dbReference>
<evidence type="ECO:0000256" key="9">
    <source>
        <dbReference type="ARBA" id="ARBA00022737"/>
    </source>
</evidence>
<dbReference type="GO" id="GO:0031145">
    <property type="term" value="P:anaphase-promoting complex-dependent catabolic process"/>
    <property type="evidence" value="ECO:0007669"/>
    <property type="project" value="TreeGrafter"/>
</dbReference>
<evidence type="ECO:0000313" key="19">
    <source>
        <dbReference type="Proteomes" id="UP000076420"/>
    </source>
</evidence>
<keyword evidence="12" id="KW-0802">TPR repeat</keyword>
<feature type="domain" description="Anaphase-promoting complex subunit 5" evidence="16">
    <location>
        <begin position="592"/>
        <end position="628"/>
    </location>
</feature>
<dbReference type="VEuPathDB" id="VectorBase:BGLAX_047095"/>
<dbReference type="VEuPathDB" id="VectorBase:BGLB033274"/>
<proteinExistence type="inferred from homology"/>
<dbReference type="GO" id="GO:0005819">
    <property type="term" value="C:spindle"/>
    <property type="evidence" value="ECO:0007669"/>
    <property type="project" value="UniProtKB-SubCell"/>
</dbReference>
<keyword evidence="14" id="KW-0539">Nucleus</keyword>
<evidence type="ECO:0000256" key="14">
    <source>
        <dbReference type="ARBA" id="ARBA00023242"/>
    </source>
</evidence>
<keyword evidence="11" id="KW-0833">Ubl conjugation pathway</keyword>
<sequence length="770" mass="87005">MSSYDARDVTDLYIFNSGTRQQSSERLTTHKVSVLVLIYEYYELCGRQNKLYSVDLTCPLSDRQKGELMLLILDLVLGPDVDLKGLRAQIDHVIDPVILKVVYERLHSIATNGVKSFSDIIELVTTLLSTNNEDGMIRRESVLGVYIRRMELAYYEMSFSQVVEMCNKFKRYYEAGFPEAKEEEEKVACRKSSLVGFSETGLSMSLLDEHPVTEASSGNFFSKKQAEYFLANQALMLSHDEGKALPPDQLQQRLSSILSDNPDLAEAHFLSYINSLRVKEYCTAMNSLYHYFDRKASMLVESGQNKKKGVQDEVAMRYAALNLASLQFRFGNKEPCRAALREAIRLAQESNDQICLQHALVWLNLLGENHTGVTQLERSIKKTIDLSLPKLAVLGLHWISKGLGTGTELPARVIDYFTQSNLINCMNSNYGMMCTGCVQRAAMWHYYGKRELGSLDNQIVLNLNTSLNGVYYNGQAVCIALCNLAQHHADVGEYAAAFEILGQARLRFPCHTSHSEIWQSCQQRINFTRSLNNRKFNEAEQSLIDLEALDEPEAKIRKPLLLKEKGHVTEAFSCLNLLLSECDKEKSGYYADYRCRVLLELAALYIATGNCSAAVIHITDCIAHAKKHYLELYEGLGTAYLAFVQLSMNLPNQGLQLIESQLTRLLTNASALDKGKVLYIYAKCKVAASKLTGQESIRKSDLLVALNLMNNISSLFQQVEAYMLEKDAWYFQAMLYNSLCDTENRNKCAYQFKLLDKLYPTLNTVGLTLL</sequence>
<evidence type="ECO:0000256" key="5">
    <source>
        <dbReference type="ARBA" id="ARBA00016066"/>
    </source>
</evidence>
<evidence type="ECO:0000256" key="12">
    <source>
        <dbReference type="ARBA" id="ARBA00022803"/>
    </source>
</evidence>
<evidence type="ECO:0000256" key="2">
    <source>
        <dbReference type="ARBA" id="ARBA00004186"/>
    </source>
</evidence>
<organism evidence="18 19">
    <name type="scientific">Biomphalaria glabrata</name>
    <name type="common">Bloodfluke planorb</name>
    <name type="synonym">Freshwater snail</name>
    <dbReference type="NCBI Taxonomy" id="6526"/>
    <lineage>
        <taxon>Eukaryota</taxon>
        <taxon>Metazoa</taxon>
        <taxon>Spiralia</taxon>
        <taxon>Lophotrochozoa</taxon>
        <taxon>Mollusca</taxon>
        <taxon>Gastropoda</taxon>
        <taxon>Heterobranchia</taxon>
        <taxon>Euthyneura</taxon>
        <taxon>Panpulmonata</taxon>
        <taxon>Hygrophila</taxon>
        <taxon>Lymnaeoidea</taxon>
        <taxon>Planorbidae</taxon>
        <taxon>Biomphalaria</taxon>
    </lineage>
</organism>
<comment type="similarity">
    <text evidence="4">Belongs to the APC5 family.</text>
</comment>
<dbReference type="GO" id="GO:0070979">
    <property type="term" value="P:protein K11-linked ubiquitination"/>
    <property type="evidence" value="ECO:0007669"/>
    <property type="project" value="TreeGrafter"/>
</dbReference>
<accession>A0A2C9LPA3</accession>
<dbReference type="GO" id="GO:0005680">
    <property type="term" value="C:anaphase-promoting complex"/>
    <property type="evidence" value="ECO:0007669"/>
    <property type="project" value="InterPro"/>
</dbReference>
<evidence type="ECO:0000256" key="13">
    <source>
        <dbReference type="ARBA" id="ARBA00023212"/>
    </source>
</evidence>
<keyword evidence="7" id="KW-0597">Phosphoprotein</keyword>
<keyword evidence="8" id="KW-0132">Cell division</keyword>